<accession>A0A0F8Y560</accession>
<sequence length="43" mass="4868">MPASSIEHAIRHIKGDALVYLLVRHYAFPLNLSSRCSSSTLRR</sequence>
<protein>
    <submittedName>
        <fullName evidence="1">Uncharacterized protein</fullName>
    </submittedName>
</protein>
<proteinExistence type="predicted"/>
<evidence type="ECO:0000313" key="1">
    <source>
        <dbReference type="EMBL" id="KKK76393.1"/>
    </source>
</evidence>
<dbReference type="AlphaFoldDB" id="A0A0F8Y560"/>
<reference evidence="1" key="1">
    <citation type="journal article" date="2015" name="Nature">
        <title>Complex archaea that bridge the gap between prokaryotes and eukaryotes.</title>
        <authorList>
            <person name="Spang A."/>
            <person name="Saw J.H."/>
            <person name="Jorgensen S.L."/>
            <person name="Zaremba-Niedzwiedzka K."/>
            <person name="Martijn J."/>
            <person name="Lind A.E."/>
            <person name="van Eijk R."/>
            <person name="Schleper C."/>
            <person name="Guy L."/>
            <person name="Ettema T.J."/>
        </authorList>
    </citation>
    <scope>NUCLEOTIDE SEQUENCE</scope>
</reference>
<name>A0A0F8Y560_9ZZZZ</name>
<feature type="non-terminal residue" evidence="1">
    <location>
        <position position="43"/>
    </location>
</feature>
<comment type="caution">
    <text evidence="1">The sequence shown here is derived from an EMBL/GenBank/DDBJ whole genome shotgun (WGS) entry which is preliminary data.</text>
</comment>
<dbReference type="EMBL" id="LAZR01055425">
    <property type="protein sequence ID" value="KKK76393.1"/>
    <property type="molecule type" value="Genomic_DNA"/>
</dbReference>
<gene>
    <name evidence="1" type="ORF">LCGC14_2864130</name>
</gene>
<organism evidence="1">
    <name type="scientific">marine sediment metagenome</name>
    <dbReference type="NCBI Taxonomy" id="412755"/>
    <lineage>
        <taxon>unclassified sequences</taxon>
        <taxon>metagenomes</taxon>
        <taxon>ecological metagenomes</taxon>
    </lineage>
</organism>